<protein>
    <submittedName>
        <fullName evidence="1">Uncharacterized protein</fullName>
    </submittedName>
</protein>
<evidence type="ECO:0000313" key="1">
    <source>
        <dbReference type="EMBL" id="KKU57544.1"/>
    </source>
</evidence>
<accession>A0A0G1RJP0</accession>
<gene>
    <name evidence="1" type="ORF">UX79_C0009G0009</name>
</gene>
<comment type="caution">
    <text evidence="1">The sequence shown here is derived from an EMBL/GenBank/DDBJ whole genome shotgun (WGS) entry which is preliminary data.</text>
</comment>
<dbReference type="EMBL" id="LCNN01000009">
    <property type="protein sequence ID" value="KKU57544.1"/>
    <property type="molecule type" value="Genomic_DNA"/>
</dbReference>
<evidence type="ECO:0000313" key="2">
    <source>
        <dbReference type="Proteomes" id="UP000034684"/>
    </source>
</evidence>
<proteinExistence type="predicted"/>
<name>A0A0G1RJP0_UNCKA</name>
<dbReference type="Proteomes" id="UP000034684">
    <property type="component" value="Unassembled WGS sequence"/>
</dbReference>
<reference evidence="1 2" key="1">
    <citation type="journal article" date="2015" name="Nature">
        <title>rRNA introns, odd ribosomes, and small enigmatic genomes across a large radiation of phyla.</title>
        <authorList>
            <person name="Brown C.T."/>
            <person name="Hug L.A."/>
            <person name="Thomas B.C."/>
            <person name="Sharon I."/>
            <person name="Castelle C.J."/>
            <person name="Singh A."/>
            <person name="Wilkins M.J."/>
            <person name="Williams K.H."/>
            <person name="Banfield J.F."/>
        </authorList>
    </citation>
    <scope>NUCLEOTIDE SEQUENCE [LARGE SCALE GENOMIC DNA]</scope>
</reference>
<organism evidence="1 2">
    <name type="scientific">candidate division WWE3 bacterium GW2011_GWB1_47_11</name>
    <dbReference type="NCBI Taxonomy" id="1619117"/>
    <lineage>
        <taxon>Bacteria</taxon>
        <taxon>Katanobacteria</taxon>
    </lineage>
</organism>
<dbReference type="AlphaFoldDB" id="A0A0G1RJP0"/>
<sequence>MMIAAGKHLFPFRTEKLSPPARKILSQVLGKIRRRQDFASTGLTQCDLEIPRPDNEVVILFYVTVRFYCSGVGPVRSRLAYV</sequence>